<dbReference type="SUPFAM" id="SSF117281">
    <property type="entry name" value="Kelch motif"/>
    <property type="match status" value="1"/>
</dbReference>
<dbReference type="AlphaFoldDB" id="A0A183TU71"/>
<dbReference type="Proteomes" id="UP000275846">
    <property type="component" value="Unassembled WGS sequence"/>
</dbReference>
<evidence type="ECO:0000313" key="1">
    <source>
        <dbReference type="EMBL" id="VDM06405.1"/>
    </source>
</evidence>
<dbReference type="OrthoDB" id="6263666at2759"/>
<reference evidence="3" key="1">
    <citation type="submission" date="2016-06" db="UniProtKB">
        <authorList>
            <consortium name="WormBaseParasite"/>
        </authorList>
    </citation>
    <scope>IDENTIFICATION</scope>
</reference>
<dbReference type="WBParaSite" id="SSLN_0002076101-mRNA-1">
    <property type="protein sequence ID" value="SSLN_0002076101-mRNA-1"/>
    <property type="gene ID" value="SSLN_0002076101"/>
</dbReference>
<dbReference type="EMBL" id="UYSU01051524">
    <property type="protein sequence ID" value="VDM06405.1"/>
    <property type="molecule type" value="Genomic_DNA"/>
</dbReference>
<evidence type="ECO:0000313" key="3">
    <source>
        <dbReference type="WBParaSite" id="SSLN_0002076101-mRNA-1"/>
    </source>
</evidence>
<name>A0A183TU71_SCHSO</name>
<protein>
    <submittedName>
        <fullName evidence="3">Kelch-like protein 29</fullName>
    </submittedName>
</protein>
<organism evidence="3">
    <name type="scientific">Schistocephalus solidus</name>
    <name type="common">Tapeworm</name>
    <dbReference type="NCBI Taxonomy" id="70667"/>
    <lineage>
        <taxon>Eukaryota</taxon>
        <taxon>Metazoa</taxon>
        <taxon>Spiralia</taxon>
        <taxon>Lophotrochozoa</taxon>
        <taxon>Platyhelminthes</taxon>
        <taxon>Cestoda</taxon>
        <taxon>Eucestoda</taxon>
        <taxon>Diphyllobothriidea</taxon>
        <taxon>Diphyllobothriidae</taxon>
        <taxon>Schistocephalus</taxon>
    </lineage>
</organism>
<dbReference type="InterPro" id="IPR015915">
    <property type="entry name" value="Kelch-typ_b-propeller"/>
</dbReference>
<accession>A0A183TU71</accession>
<gene>
    <name evidence="1" type="ORF">SSLN_LOCUS20019</name>
</gene>
<evidence type="ECO:0000313" key="2">
    <source>
        <dbReference type="Proteomes" id="UP000275846"/>
    </source>
</evidence>
<dbReference type="Gene3D" id="2.120.10.80">
    <property type="entry name" value="Kelch-type beta propeller"/>
    <property type="match status" value="1"/>
</dbReference>
<sequence>MPEARTEGECTSLPDGRLIIAGGLSQGKPLSSVACFTPNSTSEDATTSTGSWRLIAPMKTPHSRPPLMALHGGILLVVANGSVEVLNPPCVGDYRSQGQWTSIRLPCSSLFGTHKSQTLSLFQRPVLALGQSGNIYAFGRCISR</sequence>
<reference evidence="1 2" key="2">
    <citation type="submission" date="2018-11" db="EMBL/GenBank/DDBJ databases">
        <authorList>
            <consortium name="Pathogen Informatics"/>
        </authorList>
    </citation>
    <scope>NUCLEOTIDE SEQUENCE [LARGE SCALE GENOMIC DNA]</scope>
    <source>
        <strain evidence="1 2">NST_G2</strain>
    </source>
</reference>
<proteinExistence type="predicted"/>
<keyword evidence="2" id="KW-1185">Reference proteome</keyword>